<dbReference type="PANTHER" id="PTHR30154">
    <property type="entry name" value="LEUCINE-RESPONSIVE REGULATORY PROTEIN"/>
    <property type="match status" value="1"/>
</dbReference>
<comment type="caution">
    <text evidence="6">The sequence shown here is derived from an EMBL/GenBank/DDBJ whole genome shotgun (WGS) entry which is preliminary data.</text>
</comment>
<evidence type="ECO:0000313" key="5">
    <source>
        <dbReference type="EMBL" id="CAK9039297.1"/>
    </source>
</evidence>
<evidence type="ECO:0000256" key="2">
    <source>
        <dbReference type="ARBA" id="ARBA00023125"/>
    </source>
</evidence>
<keyword evidence="1" id="KW-0805">Transcription regulation</keyword>
<dbReference type="SUPFAM" id="SSF46785">
    <property type="entry name" value="Winged helix' DNA-binding domain"/>
    <property type="match status" value="1"/>
</dbReference>
<keyword evidence="2 6" id="KW-0238">DNA-binding</keyword>
<reference evidence="6 7" key="1">
    <citation type="submission" date="2024-02" db="EMBL/GenBank/DDBJ databases">
        <authorList>
            <person name="Chen Y."/>
            <person name="Shah S."/>
            <person name="Dougan E. K."/>
            <person name="Thang M."/>
            <person name="Chan C."/>
        </authorList>
    </citation>
    <scope>NUCLEOTIDE SEQUENCE [LARGE SCALE GENOMIC DNA]</scope>
</reference>
<dbReference type="PRINTS" id="PR00033">
    <property type="entry name" value="HTHASNC"/>
</dbReference>
<evidence type="ECO:0000256" key="1">
    <source>
        <dbReference type="ARBA" id="ARBA00023015"/>
    </source>
</evidence>
<evidence type="ECO:0000259" key="4">
    <source>
        <dbReference type="PROSITE" id="PS50956"/>
    </source>
</evidence>
<dbReference type="InterPro" id="IPR011991">
    <property type="entry name" value="ArsR-like_HTH"/>
</dbReference>
<dbReference type="InterPro" id="IPR036390">
    <property type="entry name" value="WH_DNA-bd_sf"/>
</dbReference>
<dbReference type="InterPro" id="IPR019888">
    <property type="entry name" value="Tscrpt_reg_AsnC-like"/>
</dbReference>
<dbReference type="InterPro" id="IPR036388">
    <property type="entry name" value="WH-like_DNA-bd_sf"/>
</dbReference>
<dbReference type="CDD" id="cd00090">
    <property type="entry name" value="HTH_ARSR"/>
    <property type="match status" value="1"/>
</dbReference>
<dbReference type="EMBL" id="CAXAMM010017779">
    <property type="protein sequence ID" value="CAK9041823.1"/>
    <property type="molecule type" value="Genomic_DNA"/>
</dbReference>
<keyword evidence="3" id="KW-0804">Transcription</keyword>
<dbReference type="Gene3D" id="1.10.10.10">
    <property type="entry name" value="Winged helix-like DNA-binding domain superfamily/Winged helix DNA-binding domain"/>
    <property type="match status" value="1"/>
</dbReference>
<dbReference type="PANTHER" id="PTHR30154:SF17">
    <property type="entry name" value="DNA-BINDING TRANSCRIPTIONAL ACTIVATOR DECR"/>
    <property type="match status" value="1"/>
</dbReference>
<dbReference type="Pfam" id="PF13404">
    <property type="entry name" value="HTH_AsnC-type"/>
    <property type="match status" value="1"/>
</dbReference>
<accession>A0ABP0LSV8</accession>
<dbReference type="SMART" id="SM00344">
    <property type="entry name" value="HTH_ASNC"/>
    <property type="match status" value="1"/>
</dbReference>
<dbReference type="InterPro" id="IPR019885">
    <property type="entry name" value="Tscrpt_reg_HTH_AsnC-type_CS"/>
</dbReference>
<dbReference type="PROSITE" id="PS00519">
    <property type="entry name" value="HTH_ASNC_1"/>
    <property type="match status" value="1"/>
</dbReference>
<feature type="domain" description="HTH asnC-type" evidence="4">
    <location>
        <begin position="1"/>
        <end position="62"/>
    </location>
</feature>
<keyword evidence="7" id="KW-1185">Reference proteome</keyword>
<dbReference type="Proteomes" id="UP001642464">
    <property type="component" value="Unassembled WGS sequence"/>
</dbReference>
<evidence type="ECO:0000313" key="7">
    <source>
        <dbReference type="Proteomes" id="UP001642464"/>
    </source>
</evidence>
<dbReference type="GO" id="GO:0003677">
    <property type="term" value="F:DNA binding"/>
    <property type="evidence" value="ECO:0007669"/>
    <property type="project" value="UniProtKB-KW"/>
</dbReference>
<dbReference type="InterPro" id="IPR000485">
    <property type="entry name" value="AsnC-type_HTH_dom"/>
</dbReference>
<dbReference type="SUPFAM" id="SSF54909">
    <property type="entry name" value="Dimeric alpha+beta barrel"/>
    <property type="match status" value="1"/>
</dbReference>
<proteinExistence type="predicted"/>
<dbReference type="InterPro" id="IPR011008">
    <property type="entry name" value="Dimeric_a/b-barrel"/>
</dbReference>
<protein>
    <submittedName>
        <fullName evidence="6">DNA-binding transcriptional activator DecR</fullName>
    </submittedName>
</protein>
<dbReference type="InterPro" id="IPR019887">
    <property type="entry name" value="Tscrpt_reg_AsnC/Lrp_C"/>
</dbReference>
<sequence length="152" mass="16986">MDSIDKAIIAILQRDCATPVSEIAESVGLSQTPCWRRIKKLEDEGVIARRVALLDEGALNLSLTAFIAIKTAHHTDAWLKNFAAATARIPQIVEVHRMSGEIDYLMKVVATDMTEFDRIYKRLIAATDFSDVTSTFSMEVLKQTTQLPLDYV</sequence>
<dbReference type="Pfam" id="PF01037">
    <property type="entry name" value="AsnC_trans_reg"/>
    <property type="match status" value="1"/>
</dbReference>
<dbReference type="PROSITE" id="PS50956">
    <property type="entry name" value="HTH_ASNC_2"/>
    <property type="match status" value="1"/>
</dbReference>
<gene>
    <name evidence="5" type="ORF">SCF082_LOCUS22975</name>
    <name evidence="6" type="ORF">SCF082_LOCUS24094</name>
</gene>
<name>A0ABP0LSV8_9DINO</name>
<dbReference type="EMBL" id="CAXAMM010016668">
    <property type="protein sequence ID" value="CAK9039297.1"/>
    <property type="molecule type" value="Genomic_DNA"/>
</dbReference>
<evidence type="ECO:0000256" key="3">
    <source>
        <dbReference type="ARBA" id="ARBA00023163"/>
    </source>
</evidence>
<organism evidence="6 7">
    <name type="scientific">Durusdinium trenchii</name>
    <dbReference type="NCBI Taxonomy" id="1381693"/>
    <lineage>
        <taxon>Eukaryota</taxon>
        <taxon>Sar</taxon>
        <taxon>Alveolata</taxon>
        <taxon>Dinophyceae</taxon>
        <taxon>Suessiales</taxon>
        <taxon>Symbiodiniaceae</taxon>
        <taxon>Durusdinium</taxon>
    </lineage>
</organism>
<evidence type="ECO:0000313" key="6">
    <source>
        <dbReference type="EMBL" id="CAK9041823.1"/>
    </source>
</evidence>
<dbReference type="Gene3D" id="3.30.70.920">
    <property type="match status" value="1"/>
</dbReference>